<accession>A0ABR2M018</accession>
<name>A0ABR2M018_9ASPA</name>
<dbReference type="EMBL" id="JBBWWR010000013">
    <property type="protein sequence ID" value="KAK8955836.1"/>
    <property type="molecule type" value="Genomic_DNA"/>
</dbReference>
<gene>
    <name evidence="2" type="ORF">KSP40_PGU000084</name>
</gene>
<comment type="caution">
    <text evidence="2">The sequence shown here is derived from an EMBL/GenBank/DDBJ whole genome shotgun (WGS) entry which is preliminary data.</text>
</comment>
<dbReference type="Proteomes" id="UP001412067">
    <property type="component" value="Unassembled WGS sequence"/>
</dbReference>
<protein>
    <submittedName>
        <fullName evidence="2">Uncharacterized protein</fullName>
    </submittedName>
</protein>
<feature type="compositionally biased region" description="Basic and acidic residues" evidence="1">
    <location>
        <begin position="15"/>
        <end position="31"/>
    </location>
</feature>
<feature type="compositionally biased region" description="Polar residues" evidence="1">
    <location>
        <begin position="1"/>
        <end position="14"/>
    </location>
</feature>
<evidence type="ECO:0000313" key="3">
    <source>
        <dbReference type="Proteomes" id="UP001412067"/>
    </source>
</evidence>
<reference evidence="2 3" key="1">
    <citation type="journal article" date="2022" name="Nat. Plants">
        <title>Genomes of leafy and leafless Platanthera orchids illuminate the evolution of mycoheterotrophy.</title>
        <authorList>
            <person name="Li M.H."/>
            <person name="Liu K.W."/>
            <person name="Li Z."/>
            <person name="Lu H.C."/>
            <person name="Ye Q.L."/>
            <person name="Zhang D."/>
            <person name="Wang J.Y."/>
            <person name="Li Y.F."/>
            <person name="Zhong Z.M."/>
            <person name="Liu X."/>
            <person name="Yu X."/>
            <person name="Liu D.K."/>
            <person name="Tu X.D."/>
            <person name="Liu B."/>
            <person name="Hao Y."/>
            <person name="Liao X.Y."/>
            <person name="Jiang Y.T."/>
            <person name="Sun W.H."/>
            <person name="Chen J."/>
            <person name="Chen Y.Q."/>
            <person name="Ai Y."/>
            <person name="Zhai J.W."/>
            <person name="Wu S.S."/>
            <person name="Zhou Z."/>
            <person name="Hsiao Y.Y."/>
            <person name="Wu W.L."/>
            <person name="Chen Y.Y."/>
            <person name="Lin Y.F."/>
            <person name="Hsu J.L."/>
            <person name="Li C.Y."/>
            <person name="Wang Z.W."/>
            <person name="Zhao X."/>
            <person name="Zhong W.Y."/>
            <person name="Ma X.K."/>
            <person name="Ma L."/>
            <person name="Huang J."/>
            <person name="Chen G.Z."/>
            <person name="Huang M.Z."/>
            <person name="Huang L."/>
            <person name="Peng D.H."/>
            <person name="Luo Y.B."/>
            <person name="Zou S.Q."/>
            <person name="Chen S.P."/>
            <person name="Lan S."/>
            <person name="Tsai W.C."/>
            <person name="Van de Peer Y."/>
            <person name="Liu Z.J."/>
        </authorList>
    </citation>
    <scope>NUCLEOTIDE SEQUENCE [LARGE SCALE GENOMIC DNA]</scope>
    <source>
        <strain evidence="2">Lor288</strain>
    </source>
</reference>
<organism evidence="2 3">
    <name type="scientific">Platanthera guangdongensis</name>
    <dbReference type="NCBI Taxonomy" id="2320717"/>
    <lineage>
        <taxon>Eukaryota</taxon>
        <taxon>Viridiplantae</taxon>
        <taxon>Streptophyta</taxon>
        <taxon>Embryophyta</taxon>
        <taxon>Tracheophyta</taxon>
        <taxon>Spermatophyta</taxon>
        <taxon>Magnoliopsida</taxon>
        <taxon>Liliopsida</taxon>
        <taxon>Asparagales</taxon>
        <taxon>Orchidaceae</taxon>
        <taxon>Orchidoideae</taxon>
        <taxon>Orchideae</taxon>
        <taxon>Orchidinae</taxon>
        <taxon>Platanthera</taxon>
    </lineage>
</organism>
<sequence>MDPSQFDSSKSHPVSTDDQHSASRQDFHVRESSSLLSSSGITSWAKNLKIPHADGQENPQIVNAGKSTFTRFTSGLGLRLSPKSPQKDDDAEGSSSATQQGVFGTLTKGFVDTSKNAVKAVQVKARHIVSQNKRRVEVYGLRP</sequence>
<feature type="compositionally biased region" description="Polar residues" evidence="1">
    <location>
        <begin position="93"/>
        <end position="102"/>
    </location>
</feature>
<evidence type="ECO:0000313" key="2">
    <source>
        <dbReference type="EMBL" id="KAK8955836.1"/>
    </source>
</evidence>
<proteinExistence type="predicted"/>
<feature type="region of interest" description="Disordered" evidence="1">
    <location>
        <begin position="1"/>
        <end position="38"/>
    </location>
</feature>
<keyword evidence="3" id="KW-1185">Reference proteome</keyword>
<feature type="region of interest" description="Disordered" evidence="1">
    <location>
        <begin position="73"/>
        <end position="102"/>
    </location>
</feature>
<evidence type="ECO:0000256" key="1">
    <source>
        <dbReference type="SAM" id="MobiDB-lite"/>
    </source>
</evidence>